<reference evidence="1" key="1">
    <citation type="submission" date="2006-03" db="EMBL/GenBank/DDBJ databases">
        <title>Complete sequence of Rhodopseudomonas palustris BisB18.</title>
        <authorList>
            <consortium name="US DOE Joint Genome Institute"/>
            <person name="Copeland A."/>
            <person name="Lucas S."/>
            <person name="Lapidus A."/>
            <person name="Barry K."/>
            <person name="Detter J.C."/>
            <person name="Glavina del Rio T."/>
            <person name="Hammon N."/>
            <person name="Israni S."/>
            <person name="Dalin E."/>
            <person name="Tice H."/>
            <person name="Pitluck S."/>
            <person name="Chain P."/>
            <person name="Malfatti S."/>
            <person name="Shin M."/>
            <person name="Vergez L."/>
            <person name="Schmutz J."/>
            <person name="Larimer F."/>
            <person name="Land M."/>
            <person name="Hauser L."/>
            <person name="Pelletier D.A."/>
            <person name="Kyrpides N."/>
            <person name="Anderson I."/>
            <person name="Oda Y."/>
            <person name="Harwood C.S."/>
            <person name="Richardson P."/>
        </authorList>
    </citation>
    <scope>NUCLEOTIDE SEQUENCE [LARGE SCALE GENOMIC DNA]</scope>
    <source>
        <strain evidence="1">BisB18</strain>
    </source>
</reference>
<sequence>MRGFGQICGERDFRFGAQAAIAIQSDRRGLREPNASTPLFGRLNANAKLDQTAELAVGKPIGHPYSIVRRRPMPPENIEWEVEKRLSEIRRDEAAEAKQSKASTAA</sequence>
<dbReference type="KEGG" id="rpc:RPC_1723"/>
<evidence type="ECO:0000313" key="1">
    <source>
        <dbReference type="EMBL" id="ABD87282.1"/>
    </source>
</evidence>
<dbReference type="AlphaFoldDB" id="Q218A4"/>
<organism evidence="1">
    <name type="scientific">Rhodopseudomonas palustris (strain BisB18)</name>
    <dbReference type="NCBI Taxonomy" id="316056"/>
    <lineage>
        <taxon>Bacteria</taxon>
        <taxon>Pseudomonadati</taxon>
        <taxon>Pseudomonadota</taxon>
        <taxon>Alphaproteobacteria</taxon>
        <taxon>Hyphomicrobiales</taxon>
        <taxon>Nitrobacteraceae</taxon>
        <taxon>Rhodopseudomonas</taxon>
    </lineage>
</organism>
<dbReference type="EMBL" id="CP000301">
    <property type="protein sequence ID" value="ABD87282.1"/>
    <property type="molecule type" value="Genomic_DNA"/>
</dbReference>
<proteinExistence type="predicted"/>
<accession>Q218A4</accession>
<gene>
    <name evidence="1" type="ordered locus">RPC_1723</name>
</gene>
<dbReference type="HOGENOM" id="CLU_2221184_0_0_5"/>
<name>Q218A4_RHOPB</name>
<protein>
    <submittedName>
        <fullName evidence="1">Uncharacterized protein</fullName>
    </submittedName>
</protein>